<evidence type="ECO:0000256" key="1">
    <source>
        <dbReference type="SAM" id="Phobius"/>
    </source>
</evidence>
<dbReference type="EMBL" id="ANOG01000798">
    <property type="protein sequence ID" value="EMI17459.1"/>
    <property type="molecule type" value="Genomic_DNA"/>
</dbReference>
<comment type="caution">
    <text evidence="3">The sequence shown here is derived from an EMBL/GenBank/DDBJ whole genome shotgun (WGS) entry which is preliminary data.</text>
</comment>
<dbReference type="RefSeq" id="WP_008703727.1">
    <property type="nucleotide sequence ID" value="NZ_ANOG01000798.1"/>
</dbReference>
<dbReference type="PANTHER" id="PTHR34473">
    <property type="entry name" value="UPF0699 TRANSMEMBRANE PROTEIN YDBS"/>
    <property type="match status" value="1"/>
</dbReference>
<reference evidence="3 4" key="1">
    <citation type="journal article" date="2013" name="Mar. Genomics">
        <title>Expression of sulfatases in Rhodopirellula baltica and the diversity of sulfatases in the genus Rhodopirellula.</title>
        <authorList>
            <person name="Wegner C.E."/>
            <person name="Richter-Heitmann T."/>
            <person name="Klindworth A."/>
            <person name="Klockow C."/>
            <person name="Richter M."/>
            <person name="Achstetter T."/>
            <person name="Glockner F.O."/>
            <person name="Harder J."/>
        </authorList>
    </citation>
    <scope>NUCLEOTIDE SEQUENCE [LARGE SCALE GENOMIC DNA]</scope>
    <source>
        <strain evidence="3 4">SM1</strain>
    </source>
</reference>
<keyword evidence="1" id="KW-0472">Membrane</keyword>
<feature type="domain" description="YdbS-like PH" evidence="2">
    <location>
        <begin position="55"/>
        <end position="127"/>
    </location>
</feature>
<evidence type="ECO:0000313" key="4">
    <source>
        <dbReference type="Proteomes" id="UP000011991"/>
    </source>
</evidence>
<keyword evidence="1" id="KW-1133">Transmembrane helix</keyword>
<dbReference type="PANTHER" id="PTHR34473:SF2">
    <property type="entry name" value="UPF0699 TRANSMEMBRANE PROTEIN YDBT"/>
    <property type="match status" value="1"/>
</dbReference>
<keyword evidence="4" id="KW-1185">Reference proteome</keyword>
<accession>M5RU07</accession>
<feature type="transmembrane region" description="Helical" evidence="1">
    <location>
        <begin position="29"/>
        <end position="52"/>
    </location>
</feature>
<evidence type="ECO:0000259" key="2">
    <source>
        <dbReference type="Pfam" id="PF03703"/>
    </source>
</evidence>
<dbReference type="OrthoDB" id="5382945at2"/>
<evidence type="ECO:0000313" key="3">
    <source>
        <dbReference type="EMBL" id="EMI17459.1"/>
    </source>
</evidence>
<name>M5RU07_9BACT</name>
<gene>
    <name evidence="3" type="ORF">RMSM_05630</name>
</gene>
<dbReference type="InterPro" id="IPR005182">
    <property type="entry name" value="YdbS-like_PH"/>
</dbReference>
<sequence length="175" mass="20493">MHSDPDPSDNATLPAFDATTITRPDDSLLVYYFIISMLTTIGFPIVFVPLFIRFKTLQYRFDEQGVSMCWGYFFRREVYLTYARLQDIHVTRNIIERWMGLAKLPIQTASGASGATMKIEGIRNPEPLRDFLYLRMRDVNDEIESDADLESESTELLREIRDELRKQRSQREAKR</sequence>
<dbReference type="PATRIC" id="fig|1265738.3.peg.5630"/>
<dbReference type="Proteomes" id="UP000011991">
    <property type="component" value="Unassembled WGS sequence"/>
</dbReference>
<dbReference type="Pfam" id="PF03703">
    <property type="entry name" value="bPH_2"/>
    <property type="match status" value="1"/>
</dbReference>
<dbReference type="AlphaFoldDB" id="M5RU07"/>
<protein>
    <submittedName>
        <fullName evidence="3">Membrane-flanked domain-containing protein</fullName>
    </submittedName>
</protein>
<keyword evidence="1" id="KW-0812">Transmembrane</keyword>
<proteinExistence type="predicted"/>
<organism evidence="3 4">
    <name type="scientific">Rhodopirellula maiorica SM1</name>
    <dbReference type="NCBI Taxonomy" id="1265738"/>
    <lineage>
        <taxon>Bacteria</taxon>
        <taxon>Pseudomonadati</taxon>
        <taxon>Planctomycetota</taxon>
        <taxon>Planctomycetia</taxon>
        <taxon>Pirellulales</taxon>
        <taxon>Pirellulaceae</taxon>
        <taxon>Novipirellula</taxon>
    </lineage>
</organism>